<reference evidence="3 4" key="1">
    <citation type="submission" date="2019-09" db="EMBL/GenBank/DDBJ databases">
        <title>Genome sequence of Hymenobacter sp. M3.</title>
        <authorList>
            <person name="Srinivasan S."/>
        </authorList>
    </citation>
    <scope>NUCLEOTIDE SEQUENCE [LARGE SCALE GENOMIC DNA]</scope>
    <source>
        <strain evidence="3 4">M3</strain>
    </source>
</reference>
<dbReference type="Proteomes" id="UP000326380">
    <property type="component" value="Unassembled WGS sequence"/>
</dbReference>
<dbReference type="SUPFAM" id="SSF69786">
    <property type="entry name" value="YggU-like"/>
    <property type="match status" value="1"/>
</dbReference>
<sequence>MAALHLRAKPNARRNELLLAADGTVTVRLQAPLHDGKANDCLLRFLADVLEVPSSSLVLLAGHTAPFKKVDVPGFTEAELQAALAAYRTQIITCFLLRRSAFLTRTKPHCMAFPLWLQAGFWGLVSGSALLIGAAIGYFLHVPQRLIAAVMAFGSGVLISTLSLELMEDAYRRGGFDAAAFGFVGGAAAYTLANWLLARHGAKHRKRSGHQQHAERQQVQAGDKPATEPGDDNGMALAIGALLDGIPESIVIGLSMLAGGAVSTVAVVAIFLSNLPEGLSSAAGMKKAGRTPLYVLGLWASIALVSGVSALVGFTVFSHFSPNVIGATTAVAAGAVLAMIADTMIPEAFEVAHNFTGLITVLGFLAAFVLSKLGG</sequence>
<dbReference type="SMART" id="SM01152">
    <property type="entry name" value="DUF167"/>
    <property type="match status" value="1"/>
</dbReference>
<protein>
    <recommendedName>
        <fullName evidence="2">UPF0235 protein F0P96_11860</fullName>
    </recommendedName>
</protein>
<dbReference type="HAMAP" id="MF_00634">
    <property type="entry name" value="UPF0235"/>
    <property type="match status" value="1"/>
</dbReference>
<organism evidence="3 4">
    <name type="scientific">Hymenobacter busanensis</name>
    <dbReference type="NCBI Taxonomy" id="2607656"/>
    <lineage>
        <taxon>Bacteria</taxon>
        <taxon>Pseudomonadati</taxon>
        <taxon>Bacteroidota</taxon>
        <taxon>Cytophagia</taxon>
        <taxon>Cytophagales</taxon>
        <taxon>Hymenobacteraceae</taxon>
        <taxon>Hymenobacter</taxon>
    </lineage>
</organism>
<dbReference type="Pfam" id="PF02594">
    <property type="entry name" value="DUF167"/>
    <property type="match status" value="1"/>
</dbReference>
<dbReference type="RefSeq" id="WP_151079116.1">
    <property type="nucleotide sequence ID" value="NZ_CP047647.1"/>
</dbReference>
<gene>
    <name evidence="3" type="ORF">F0P96_11860</name>
</gene>
<dbReference type="InterPro" id="IPR036591">
    <property type="entry name" value="YggU-like_sf"/>
</dbReference>
<dbReference type="EMBL" id="VTWU01000004">
    <property type="protein sequence ID" value="KAA9332174.1"/>
    <property type="molecule type" value="Genomic_DNA"/>
</dbReference>
<comment type="caution">
    <text evidence="3">The sequence shown here is derived from an EMBL/GenBank/DDBJ whole genome shotgun (WGS) entry which is preliminary data.</text>
</comment>
<evidence type="ECO:0000313" key="4">
    <source>
        <dbReference type="Proteomes" id="UP000326380"/>
    </source>
</evidence>
<evidence type="ECO:0000313" key="3">
    <source>
        <dbReference type="EMBL" id="KAA9332174.1"/>
    </source>
</evidence>
<accession>A0A7L4ZWU1</accession>
<evidence type="ECO:0000256" key="1">
    <source>
        <dbReference type="ARBA" id="ARBA00010364"/>
    </source>
</evidence>
<dbReference type="NCBIfam" id="TIGR00251">
    <property type="entry name" value="DUF167 family protein"/>
    <property type="match status" value="1"/>
</dbReference>
<proteinExistence type="inferred from homology"/>
<comment type="similarity">
    <text evidence="1 2">Belongs to the UPF0235 family.</text>
</comment>
<keyword evidence="4" id="KW-1185">Reference proteome</keyword>
<dbReference type="AlphaFoldDB" id="A0A7L4ZWU1"/>
<evidence type="ECO:0000256" key="2">
    <source>
        <dbReference type="HAMAP-Rule" id="MF_00634"/>
    </source>
</evidence>
<name>A0A7L4ZWU1_9BACT</name>
<dbReference type="InterPro" id="IPR003746">
    <property type="entry name" value="DUF167"/>
</dbReference>
<dbReference type="Gene3D" id="3.30.1200.10">
    <property type="entry name" value="YggU-like"/>
    <property type="match status" value="1"/>
</dbReference>